<dbReference type="SUPFAM" id="SSF57701">
    <property type="entry name" value="Zn2/Cys6 DNA-binding domain"/>
    <property type="match status" value="1"/>
</dbReference>
<proteinExistence type="predicted"/>
<dbReference type="InterPro" id="IPR036864">
    <property type="entry name" value="Zn2-C6_fun-type_DNA-bd_sf"/>
</dbReference>
<keyword evidence="1" id="KW-0479">Metal-binding</keyword>
<gene>
    <name evidence="8" type="ORF">BDV25DRAFT_132164</name>
</gene>
<dbReference type="PANTHER" id="PTHR47660">
    <property type="entry name" value="TRANSCRIPTION FACTOR WITH C2H2 AND ZN(2)-CYS(6) DNA BINDING DOMAIN (EUROFUNG)-RELATED-RELATED"/>
    <property type="match status" value="1"/>
</dbReference>
<dbReference type="GO" id="GO:0009893">
    <property type="term" value="P:positive regulation of metabolic process"/>
    <property type="evidence" value="ECO:0007669"/>
    <property type="project" value="UniProtKB-ARBA"/>
</dbReference>
<organism evidence="8 9">
    <name type="scientific">Aspergillus avenaceus</name>
    <dbReference type="NCBI Taxonomy" id="36643"/>
    <lineage>
        <taxon>Eukaryota</taxon>
        <taxon>Fungi</taxon>
        <taxon>Dikarya</taxon>
        <taxon>Ascomycota</taxon>
        <taxon>Pezizomycotina</taxon>
        <taxon>Eurotiomycetes</taxon>
        <taxon>Eurotiomycetidae</taxon>
        <taxon>Eurotiales</taxon>
        <taxon>Aspergillaceae</taxon>
        <taxon>Aspergillus</taxon>
        <taxon>Aspergillus subgen. Circumdati</taxon>
    </lineage>
</organism>
<dbReference type="Gene3D" id="4.10.240.10">
    <property type="entry name" value="Zn(2)-C6 fungal-type DNA-binding domain"/>
    <property type="match status" value="1"/>
</dbReference>
<evidence type="ECO:0000256" key="4">
    <source>
        <dbReference type="ARBA" id="ARBA00023125"/>
    </source>
</evidence>
<dbReference type="EMBL" id="ML742212">
    <property type="protein sequence ID" value="KAE8147342.1"/>
    <property type="molecule type" value="Genomic_DNA"/>
</dbReference>
<dbReference type="GO" id="GO:0000981">
    <property type="term" value="F:DNA-binding transcription factor activity, RNA polymerase II-specific"/>
    <property type="evidence" value="ECO:0007669"/>
    <property type="project" value="InterPro"/>
</dbReference>
<evidence type="ECO:0000256" key="5">
    <source>
        <dbReference type="ARBA" id="ARBA00023163"/>
    </source>
</evidence>
<accession>A0A5N6TLX6</accession>
<evidence type="ECO:0000256" key="2">
    <source>
        <dbReference type="ARBA" id="ARBA00022833"/>
    </source>
</evidence>
<evidence type="ECO:0000256" key="6">
    <source>
        <dbReference type="ARBA" id="ARBA00023242"/>
    </source>
</evidence>
<protein>
    <recommendedName>
        <fullName evidence="7">Zn(2)-C6 fungal-type domain-containing protein</fullName>
    </recommendedName>
</protein>
<evidence type="ECO:0000256" key="3">
    <source>
        <dbReference type="ARBA" id="ARBA00023015"/>
    </source>
</evidence>
<keyword evidence="6" id="KW-0539">Nucleus</keyword>
<dbReference type="GO" id="GO:0003677">
    <property type="term" value="F:DNA binding"/>
    <property type="evidence" value="ECO:0007669"/>
    <property type="project" value="UniProtKB-KW"/>
</dbReference>
<dbReference type="InterPro" id="IPR001138">
    <property type="entry name" value="Zn2Cys6_DnaBD"/>
</dbReference>
<dbReference type="AlphaFoldDB" id="A0A5N6TLX6"/>
<evidence type="ECO:0000256" key="1">
    <source>
        <dbReference type="ARBA" id="ARBA00022723"/>
    </source>
</evidence>
<dbReference type="Pfam" id="PF00172">
    <property type="entry name" value="Zn_clus"/>
    <property type="match status" value="1"/>
</dbReference>
<evidence type="ECO:0000313" key="8">
    <source>
        <dbReference type="EMBL" id="KAE8147342.1"/>
    </source>
</evidence>
<keyword evidence="5" id="KW-0804">Transcription</keyword>
<sequence>MRSSLADRTAPPRRKSCEACKVAKRRCDLAYPACTRCASRSLACVYPGRQPVPPEFPEPYPWFSTDDLSLPFETPMYTPDFKVTLSDMGYPLGVLNPQSPYMDPLENMSWEITPPDVTPGSYELEAPKSRTISLSEAIASRLQFAIDMLKKIPKMMVRETQTPWCHKQLYRDGLPKYMQGKKRGNNHLTKKTEAYTTCTLHITKNRTNTPIINSLINTNIQSHLTASVPTNPQETLAHTHALLLYQIICIFSDDTTSLPAPETILPHLESSAMLLLSCIYFPDTSTQVSVLPSTPEETLDFWTSWVFQESARRTVLFTFYLTQIFRVIQGYPNLNCDGRLGLVHSFYFSARLWLAQDPVGFAEAWTMEDHFLVGELNFERVLVDAKASDVDAFGRMLLVTFMGIEQARTWFLVRGEVL</sequence>
<dbReference type="GO" id="GO:0008270">
    <property type="term" value="F:zinc ion binding"/>
    <property type="evidence" value="ECO:0007669"/>
    <property type="project" value="InterPro"/>
</dbReference>
<evidence type="ECO:0000259" key="7">
    <source>
        <dbReference type="PROSITE" id="PS50048"/>
    </source>
</evidence>
<keyword evidence="4" id="KW-0238">DNA-binding</keyword>
<dbReference type="PROSITE" id="PS50048">
    <property type="entry name" value="ZN2_CY6_FUNGAL_2"/>
    <property type="match status" value="1"/>
</dbReference>
<reference evidence="8 9" key="1">
    <citation type="submission" date="2019-04" db="EMBL/GenBank/DDBJ databases">
        <title>Friends and foes A comparative genomics study of 23 Aspergillus species from section Flavi.</title>
        <authorList>
            <consortium name="DOE Joint Genome Institute"/>
            <person name="Kjaerbolling I."/>
            <person name="Vesth T."/>
            <person name="Frisvad J.C."/>
            <person name="Nybo J.L."/>
            <person name="Theobald S."/>
            <person name="Kildgaard S."/>
            <person name="Isbrandt T."/>
            <person name="Kuo A."/>
            <person name="Sato A."/>
            <person name="Lyhne E.K."/>
            <person name="Kogle M.E."/>
            <person name="Wiebenga A."/>
            <person name="Kun R.S."/>
            <person name="Lubbers R.J."/>
            <person name="Makela M.R."/>
            <person name="Barry K."/>
            <person name="Chovatia M."/>
            <person name="Clum A."/>
            <person name="Daum C."/>
            <person name="Haridas S."/>
            <person name="He G."/>
            <person name="LaButti K."/>
            <person name="Lipzen A."/>
            <person name="Mondo S."/>
            <person name="Riley R."/>
            <person name="Salamov A."/>
            <person name="Simmons B.A."/>
            <person name="Magnuson J.K."/>
            <person name="Henrissat B."/>
            <person name="Mortensen U.H."/>
            <person name="Larsen T.O."/>
            <person name="Devries R.P."/>
            <person name="Grigoriev I.V."/>
            <person name="Machida M."/>
            <person name="Baker S.E."/>
            <person name="Andersen M.R."/>
        </authorList>
    </citation>
    <scope>NUCLEOTIDE SEQUENCE [LARGE SCALE GENOMIC DNA]</scope>
    <source>
        <strain evidence="8 9">IBT 18842</strain>
    </source>
</reference>
<dbReference type="SMART" id="SM00066">
    <property type="entry name" value="GAL4"/>
    <property type="match status" value="1"/>
</dbReference>
<dbReference type="OrthoDB" id="4216928at2759"/>
<evidence type="ECO:0000313" key="9">
    <source>
        <dbReference type="Proteomes" id="UP000325780"/>
    </source>
</evidence>
<feature type="domain" description="Zn(2)-C6 fungal-type" evidence="7">
    <location>
        <begin position="16"/>
        <end position="46"/>
    </location>
</feature>
<dbReference type="Proteomes" id="UP000325780">
    <property type="component" value="Unassembled WGS sequence"/>
</dbReference>
<keyword evidence="2" id="KW-0862">Zinc</keyword>
<keyword evidence="9" id="KW-1185">Reference proteome</keyword>
<dbReference type="CDD" id="cd00067">
    <property type="entry name" value="GAL4"/>
    <property type="match status" value="1"/>
</dbReference>
<dbReference type="PROSITE" id="PS00463">
    <property type="entry name" value="ZN2_CY6_FUNGAL_1"/>
    <property type="match status" value="1"/>
</dbReference>
<keyword evidence="3" id="KW-0805">Transcription regulation</keyword>
<name>A0A5N6TLX6_ASPAV</name>